<evidence type="ECO:0008006" key="4">
    <source>
        <dbReference type="Google" id="ProtNLM"/>
    </source>
</evidence>
<sequence>MMHISPIFLRAALVAGLLAALPAASGLTVDPAAAHEFKAGALTLKHPWTRATAKGAEMGGGFVTIVNAGSDADRLTGATFAAAGRAEVHEMKMEGDVMKMRQLEGGLDIPAGATVELKPGSYHLMFMKLTAPLEAGTKVKGSLIFEKAGEVPVEFSVEAIDARAQDHRAGGHDAMPMDGGGKMPDAHGG</sequence>
<evidence type="ECO:0000256" key="2">
    <source>
        <dbReference type="SAM" id="SignalP"/>
    </source>
</evidence>
<dbReference type="AlphaFoldDB" id="A0A212LDJ6"/>
<protein>
    <recommendedName>
        <fullName evidence="4">Copper chaperone PCu(A)C</fullName>
    </recommendedName>
</protein>
<name>A0A212LDJ6_9HYPH</name>
<dbReference type="RefSeq" id="WP_288196002.1">
    <property type="nucleotide sequence ID" value="NZ_LT608334.1"/>
</dbReference>
<evidence type="ECO:0000256" key="1">
    <source>
        <dbReference type="SAM" id="MobiDB-lite"/>
    </source>
</evidence>
<dbReference type="InterPro" id="IPR036182">
    <property type="entry name" value="PCuAC_sf"/>
</dbReference>
<dbReference type="Pfam" id="PF04314">
    <property type="entry name" value="PCuAC"/>
    <property type="match status" value="1"/>
</dbReference>
<feature type="chain" id="PRO_5012194363" description="Copper chaperone PCu(A)C" evidence="2">
    <location>
        <begin position="26"/>
        <end position="189"/>
    </location>
</feature>
<dbReference type="SUPFAM" id="SSF110087">
    <property type="entry name" value="DR1885-like metal-binding protein"/>
    <property type="match status" value="1"/>
</dbReference>
<reference evidence="3" key="1">
    <citation type="submission" date="2016-08" db="EMBL/GenBank/DDBJ databases">
        <authorList>
            <person name="Seilhamer J.J."/>
        </authorList>
    </citation>
    <scope>NUCLEOTIDE SEQUENCE</scope>
    <source>
        <strain evidence="3">86</strain>
    </source>
</reference>
<dbReference type="PANTHER" id="PTHR36302">
    <property type="entry name" value="BLR7088 PROTEIN"/>
    <property type="match status" value="1"/>
</dbReference>
<accession>A0A212LDJ6</accession>
<dbReference type="EMBL" id="FMJD01000007">
    <property type="protein sequence ID" value="SCM75642.1"/>
    <property type="molecule type" value="Genomic_DNA"/>
</dbReference>
<organism evidence="3">
    <name type="scientific">uncultured Pleomorphomonas sp</name>
    <dbReference type="NCBI Taxonomy" id="442121"/>
    <lineage>
        <taxon>Bacteria</taxon>
        <taxon>Pseudomonadati</taxon>
        <taxon>Pseudomonadota</taxon>
        <taxon>Alphaproteobacteria</taxon>
        <taxon>Hyphomicrobiales</taxon>
        <taxon>Pleomorphomonadaceae</taxon>
        <taxon>Pleomorphomonas</taxon>
        <taxon>environmental samples</taxon>
    </lineage>
</organism>
<feature type="signal peptide" evidence="2">
    <location>
        <begin position="1"/>
        <end position="25"/>
    </location>
</feature>
<feature type="region of interest" description="Disordered" evidence="1">
    <location>
        <begin position="168"/>
        <end position="189"/>
    </location>
</feature>
<proteinExistence type="predicted"/>
<dbReference type="Gene3D" id="2.60.40.1890">
    <property type="entry name" value="PCu(A)C copper chaperone"/>
    <property type="match status" value="1"/>
</dbReference>
<dbReference type="PANTHER" id="PTHR36302:SF1">
    <property type="entry name" value="COPPER CHAPERONE PCU(A)C"/>
    <property type="match status" value="1"/>
</dbReference>
<evidence type="ECO:0000313" key="3">
    <source>
        <dbReference type="EMBL" id="SCM75642.1"/>
    </source>
</evidence>
<keyword evidence="2" id="KW-0732">Signal</keyword>
<dbReference type="InterPro" id="IPR058248">
    <property type="entry name" value="Lxx211020-like"/>
</dbReference>
<gene>
    <name evidence="3" type="ORF">KL86PLE_30089</name>
</gene>
<dbReference type="InterPro" id="IPR007410">
    <property type="entry name" value="LpqE-like"/>
</dbReference>